<organism evidence="2 3">
    <name type="scientific">Dendrobium chrysotoxum</name>
    <name type="common">Orchid</name>
    <dbReference type="NCBI Taxonomy" id="161865"/>
    <lineage>
        <taxon>Eukaryota</taxon>
        <taxon>Viridiplantae</taxon>
        <taxon>Streptophyta</taxon>
        <taxon>Embryophyta</taxon>
        <taxon>Tracheophyta</taxon>
        <taxon>Spermatophyta</taxon>
        <taxon>Magnoliopsida</taxon>
        <taxon>Liliopsida</taxon>
        <taxon>Asparagales</taxon>
        <taxon>Orchidaceae</taxon>
        <taxon>Epidendroideae</taxon>
        <taxon>Malaxideae</taxon>
        <taxon>Dendrobiinae</taxon>
        <taxon>Dendrobium</taxon>
    </lineage>
</organism>
<keyword evidence="3" id="KW-1185">Reference proteome</keyword>
<dbReference type="AlphaFoldDB" id="A0AAV7GXD5"/>
<dbReference type="Proteomes" id="UP000775213">
    <property type="component" value="Unassembled WGS sequence"/>
</dbReference>
<reference evidence="2 3" key="1">
    <citation type="journal article" date="2021" name="Hortic Res">
        <title>Chromosome-scale assembly of the Dendrobium chrysotoxum genome enhances the understanding of orchid evolution.</title>
        <authorList>
            <person name="Zhang Y."/>
            <person name="Zhang G.Q."/>
            <person name="Zhang D."/>
            <person name="Liu X.D."/>
            <person name="Xu X.Y."/>
            <person name="Sun W.H."/>
            <person name="Yu X."/>
            <person name="Zhu X."/>
            <person name="Wang Z.W."/>
            <person name="Zhao X."/>
            <person name="Zhong W.Y."/>
            <person name="Chen H."/>
            <person name="Yin W.L."/>
            <person name="Huang T."/>
            <person name="Niu S.C."/>
            <person name="Liu Z.J."/>
        </authorList>
    </citation>
    <scope>NUCLEOTIDE SEQUENCE [LARGE SCALE GENOMIC DNA]</scope>
    <source>
        <strain evidence="2">Lindl</strain>
    </source>
</reference>
<keyword evidence="1" id="KW-1133">Transmembrane helix</keyword>
<feature type="transmembrane region" description="Helical" evidence="1">
    <location>
        <begin position="84"/>
        <end position="104"/>
    </location>
</feature>
<name>A0AAV7GXD5_DENCH</name>
<gene>
    <name evidence="2" type="ORF">IEQ34_008991</name>
</gene>
<comment type="caution">
    <text evidence="2">The sequence shown here is derived from an EMBL/GenBank/DDBJ whole genome shotgun (WGS) entry which is preliminary data.</text>
</comment>
<protein>
    <submittedName>
        <fullName evidence="2">Uncharacterized protein</fullName>
    </submittedName>
</protein>
<evidence type="ECO:0000313" key="2">
    <source>
        <dbReference type="EMBL" id="KAH0461416.1"/>
    </source>
</evidence>
<proteinExistence type="predicted"/>
<sequence>MVTKSPSLSLYLMRTAFKLGNLFRTISLNCDKLQLPGIRANLISSPNTNLTAFKGSSLTTVGFSATGFTETGFSKRVFSSTTTLSTVLLFFFFFVFSLTGIISVDEITSLSFNWIPFTSSAFLILSETSKAVRLFGSKLKTASTSLYANSNLFKASKHLALFSSALVYLGDTSRAKLHSWMALWYSSGPICI</sequence>
<accession>A0AAV7GXD5</accession>
<evidence type="ECO:0000256" key="1">
    <source>
        <dbReference type="SAM" id="Phobius"/>
    </source>
</evidence>
<keyword evidence="1" id="KW-0812">Transmembrane</keyword>
<dbReference type="EMBL" id="JAGFBR010000009">
    <property type="protein sequence ID" value="KAH0461416.1"/>
    <property type="molecule type" value="Genomic_DNA"/>
</dbReference>
<evidence type="ECO:0000313" key="3">
    <source>
        <dbReference type="Proteomes" id="UP000775213"/>
    </source>
</evidence>
<keyword evidence="1" id="KW-0472">Membrane</keyword>